<accession>A0ABR6WS81</accession>
<feature type="domain" description="CheW-like" evidence="2">
    <location>
        <begin position="24"/>
        <end position="164"/>
    </location>
</feature>
<dbReference type="SUPFAM" id="SSF50341">
    <property type="entry name" value="CheW-like"/>
    <property type="match status" value="1"/>
</dbReference>
<dbReference type="Gene3D" id="2.30.30.40">
    <property type="entry name" value="SH3 Domains"/>
    <property type="match status" value="1"/>
</dbReference>
<dbReference type="Pfam" id="PF01584">
    <property type="entry name" value="CheW"/>
    <property type="match status" value="1"/>
</dbReference>
<keyword evidence="4" id="KW-1185">Reference proteome</keyword>
<protein>
    <submittedName>
        <fullName evidence="3">Chemotaxis protein CheW</fullName>
    </submittedName>
</protein>
<evidence type="ECO:0000259" key="2">
    <source>
        <dbReference type="PROSITE" id="PS50851"/>
    </source>
</evidence>
<sequence length="168" mass="19532">MPEEFEEFEENEFEEYDEEDDKDEGQYLTFSVENESYGLEIIYVTEIIGIQRITEVPELPEYVKGIINLRGKIIPVMDIRLRFEKPFREYDEKTCIVVVEIQDISVGIIVDAVSEVITIRDEEIVPPPDLDDGYSQKYMKGIGKVGDEVKLLLDCDRLVNEDEIQDLN</sequence>
<dbReference type="Gene3D" id="2.40.50.180">
    <property type="entry name" value="CheA-289, Domain 4"/>
    <property type="match status" value="1"/>
</dbReference>
<gene>
    <name evidence="3" type="ORF">GH808_02005</name>
</gene>
<feature type="region of interest" description="Disordered" evidence="1">
    <location>
        <begin position="1"/>
        <end position="23"/>
    </location>
</feature>
<organism evidence="3 4">
    <name type="scientific">Acetobacterium fimetarium</name>
    <dbReference type="NCBI Taxonomy" id="52691"/>
    <lineage>
        <taxon>Bacteria</taxon>
        <taxon>Bacillati</taxon>
        <taxon>Bacillota</taxon>
        <taxon>Clostridia</taxon>
        <taxon>Eubacteriales</taxon>
        <taxon>Eubacteriaceae</taxon>
        <taxon>Acetobacterium</taxon>
    </lineage>
</organism>
<dbReference type="InterPro" id="IPR002545">
    <property type="entry name" value="CheW-lke_dom"/>
</dbReference>
<dbReference type="InterPro" id="IPR036061">
    <property type="entry name" value="CheW-like_dom_sf"/>
</dbReference>
<evidence type="ECO:0000313" key="3">
    <source>
        <dbReference type="EMBL" id="MBC3803218.1"/>
    </source>
</evidence>
<name>A0ABR6WS81_9FIRM</name>
<dbReference type="PANTHER" id="PTHR22617">
    <property type="entry name" value="CHEMOTAXIS SENSOR HISTIDINE KINASE-RELATED"/>
    <property type="match status" value="1"/>
</dbReference>
<dbReference type="InterPro" id="IPR039315">
    <property type="entry name" value="CheW"/>
</dbReference>
<dbReference type="RefSeq" id="WP_186841137.1">
    <property type="nucleotide sequence ID" value="NZ_WJBC01000002.1"/>
</dbReference>
<evidence type="ECO:0000313" key="4">
    <source>
        <dbReference type="Proteomes" id="UP000603234"/>
    </source>
</evidence>
<dbReference type="PROSITE" id="PS50851">
    <property type="entry name" value="CHEW"/>
    <property type="match status" value="1"/>
</dbReference>
<comment type="caution">
    <text evidence="3">The sequence shown here is derived from an EMBL/GenBank/DDBJ whole genome shotgun (WGS) entry which is preliminary data.</text>
</comment>
<evidence type="ECO:0000256" key="1">
    <source>
        <dbReference type="SAM" id="MobiDB-lite"/>
    </source>
</evidence>
<dbReference type="EMBL" id="WJBC01000002">
    <property type="protein sequence ID" value="MBC3803218.1"/>
    <property type="molecule type" value="Genomic_DNA"/>
</dbReference>
<proteinExistence type="predicted"/>
<dbReference type="PANTHER" id="PTHR22617:SF23">
    <property type="entry name" value="CHEMOTAXIS PROTEIN CHEW"/>
    <property type="match status" value="1"/>
</dbReference>
<dbReference type="Proteomes" id="UP000603234">
    <property type="component" value="Unassembled WGS sequence"/>
</dbReference>
<reference evidence="3 4" key="1">
    <citation type="journal article" date="2020" name="mSystems">
        <title>Defining Genomic and Predicted Metabolic Features of the Acetobacterium Genus.</title>
        <authorList>
            <person name="Ross D.E."/>
            <person name="Marshall C.W."/>
            <person name="Gulliver D."/>
            <person name="May H.D."/>
            <person name="Norman R.S."/>
        </authorList>
    </citation>
    <scope>NUCLEOTIDE SEQUENCE [LARGE SCALE GENOMIC DNA]</scope>
    <source>
        <strain evidence="3 4">DSM 8238</strain>
    </source>
</reference>
<dbReference type="SMART" id="SM00260">
    <property type="entry name" value="CheW"/>
    <property type="match status" value="1"/>
</dbReference>